<evidence type="ECO:0000313" key="2">
    <source>
        <dbReference type="EMBL" id="MCW3167004.1"/>
    </source>
</evidence>
<dbReference type="PROSITE" id="PS51257">
    <property type="entry name" value="PROKAR_LIPOPROTEIN"/>
    <property type="match status" value="1"/>
</dbReference>
<reference evidence="2" key="1">
    <citation type="submission" date="2022-10" db="EMBL/GenBank/DDBJ databases">
        <title>Chryseobacterium babae sp. nov. isolated from the gut of the beetle Oryctes rhinoceros, and Chryseobacterium kimseyorum sp. nov., isolated from a stick insect rearing cage.</title>
        <authorList>
            <person name="Shelomi M."/>
            <person name="Han C.-J."/>
            <person name="Chen W.-M."/>
            <person name="Chen H.-K."/>
            <person name="Liaw S.-J."/>
            <person name="Muhle E."/>
            <person name="Clermont D."/>
        </authorList>
    </citation>
    <scope>NUCLEOTIDE SEQUENCE</scope>
    <source>
        <strain evidence="2">09-1422</strain>
    </source>
</reference>
<protein>
    <recommendedName>
        <fullName evidence="4">Lipoprotein</fullName>
    </recommendedName>
</protein>
<dbReference type="RefSeq" id="WP_264748301.1">
    <property type="nucleotide sequence ID" value="NZ_JAPDHW010000001.1"/>
</dbReference>
<dbReference type="EMBL" id="JAPDHW010000001">
    <property type="protein sequence ID" value="MCW3167004.1"/>
    <property type="molecule type" value="Genomic_DNA"/>
</dbReference>
<name>A0ABT3HTA8_9FLAO</name>
<feature type="signal peptide" evidence="1">
    <location>
        <begin position="1"/>
        <end position="18"/>
    </location>
</feature>
<organism evidence="2 3">
    <name type="scientific">Chryseobacterium kimseyorum</name>
    <dbReference type="NCBI Taxonomy" id="2984028"/>
    <lineage>
        <taxon>Bacteria</taxon>
        <taxon>Pseudomonadati</taxon>
        <taxon>Bacteroidota</taxon>
        <taxon>Flavobacteriia</taxon>
        <taxon>Flavobacteriales</taxon>
        <taxon>Weeksellaceae</taxon>
        <taxon>Chryseobacterium group</taxon>
        <taxon>Chryseobacterium</taxon>
    </lineage>
</organism>
<comment type="caution">
    <text evidence="2">The sequence shown here is derived from an EMBL/GenBank/DDBJ whole genome shotgun (WGS) entry which is preliminary data.</text>
</comment>
<dbReference type="Proteomes" id="UP001163731">
    <property type="component" value="Unassembled WGS sequence"/>
</dbReference>
<keyword evidence="3" id="KW-1185">Reference proteome</keyword>
<evidence type="ECO:0000313" key="3">
    <source>
        <dbReference type="Proteomes" id="UP001163731"/>
    </source>
</evidence>
<proteinExistence type="predicted"/>
<accession>A0ABT3HTA8</accession>
<feature type="chain" id="PRO_5046468123" description="Lipoprotein" evidence="1">
    <location>
        <begin position="19"/>
        <end position="277"/>
    </location>
</feature>
<evidence type="ECO:0008006" key="4">
    <source>
        <dbReference type="Google" id="ProtNLM"/>
    </source>
</evidence>
<evidence type="ECO:0000256" key="1">
    <source>
        <dbReference type="SAM" id="SignalP"/>
    </source>
</evidence>
<keyword evidence="1" id="KW-0732">Signal</keyword>
<gene>
    <name evidence="2" type="ORF">OMO38_00555</name>
</gene>
<sequence>MKKTVTFLLLLMISVGFGLQSCEKKTEKPIDKSNETNDTVKTTPKISVIKKNDSLLMQTDLNIVTSLNVNKKGEFFENGSPLTKYLALELIDKSLFESKRKTAVNFLVADTTSIQKKNGIIELVCKNKTVKYTDVASDNDGMQIFSYIGQFEFLNKYLIAGSYYEGGDYISIDKITGAETNTFIDFPYVSPDKKNIICVNSNGYESTADVELYEISGTKINHVMSASFKNWMTLAENDEMFWSSDGYLYLKVHNAKTFWKEDGHYNDNYQYIRIKII</sequence>